<name>A0A1I8AI88_9BILA</name>
<sequence>MSSQQVLFTETWITALVVVHLATGEAVQRRVTMWFPLRSGYFSRWTTQAYVLYLVLIISTMYTPMFFIPVVKCFHWTVDFILWNIVRVLIARVICYAAVFVCSAGRWEFWILPNLTKRYYSFTERIQPVYSWNQRMYFKAIAI</sequence>
<accession>A0A1I8AI88</accession>
<dbReference type="WBParaSite" id="L893_g6229.t1">
    <property type="protein sequence ID" value="L893_g6229.t1"/>
    <property type="gene ID" value="L893_g6229"/>
</dbReference>
<protein>
    <submittedName>
        <fullName evidence="3">Lipase maturation factor</fullName>
    </submittedName>
</protein>
<keyword evidence="1" id="KW-1133">Transmembrane helix</keyword>
<proteinExistence type="predicted"/>
<reference evidence="3" key="1">
    <citation type="submission" date="2016-11" db="UniProtKB">
        <authorList>
            <consortium name="WormBaseParasite"/>
        </authorList>
    </citation>
    <scope>IDENTIFICATION</scope>
</reference>
<evidence type="ECO:0000256" key="1">
    <source>
        <dbReference type="SAM" id="Phobius"/>
    </source>
</evidence>
<keyword evidence="1" id="KW-0472">Membrane</keyword>
<keyword evidence="1" id="KW-0812">Transmembrane</keyword>
<evidence type="ECO:0000313" key="3">
    <source>
        <dbReference type="WBParaSite" id="L893_g6229.t1"/>
    </source>
</evidence>
<evidence type="ECO:0000313" key="2">
    <source>
        <dbReference type="Proteomes" id="UP000095287"/>
    </source>
</evidence>
<feature type="transmembrane region" description="Helical" evidence="1">
    <location>
        <begin position="12"/>
        <end position="28"/>
    </location>
</feature>
<keyword evidence="2" id="KW-1185">Reference proteome</keyword>
<feature type="transmembrane region" description="Helical" evidence="1">
    <location>
        <begin position="49"/>
        <end position="68"/>
    </location>
</feature>
<feature type="transmembrane region" description="Helical" evidence="1">
    <location>
        <begin position="80"/>
        <end position="102"/>
    </location>
</feature>
<organism evidence="2 3">
    <name type="scientific">Steinernema glaseri</name>
    <dbReference type="NCBI Taxonomy" id="37863"/>
    <lineage>
        <taxon>Eukaryota</taxon>
        <taxon>Metazoa</taxon>
        <taxon>Ecdysozoa</taxon>
        <taxon>Nematoda</taxon>
        <taxon>Chromadorea</taxon>
        <taxon>Rhabditida</taxon>
        <taxon>Tylenchina</taxon>
        <taxon>Panagrolaimomorpha</taxon>
        <taxon>Strongyloidoidea</taxon>
        <taxon>Steinernematidae</taxon>
        <taxon>Steinernema</taxon>
    </lineage>
</organism>
<dbReference type="Proteomes" id="UP000095287">
    <property type="component" value="Unplaced"/>
</dbReference>
<dbReference type="AlphaFoldDB" id="A0A1I8AI88"/>